<accession>A0A2P2L5B8</accession>
<reference evidence="1" key="1">
    <citation type="submission" date="2018-02" db="EMBL/GenBank/DDBJ databases">
        <title>Rhizophora mucronata_Transcriptome.</title>
        <authorList>
            <person name="Meera S.P."/>
            <person name="Sreeshan A."/>
            <person name="Augustine A."/>
        </authorList>
    </citation>
    <scope>NUCLEOTIDE SEQUENCE</scope>
    <source>
        <tissue evidence="1">Leaf</tissue>
    </source>
</reference>
<dbReference type="AlphaFoldDB" id="A0A2P2L5B8"/>
<dbReference type="EMBL" id="GGEC01032694">
    <property type="protein sequence ID" value="MBX13178.1"/>
    <property type="molecule type" value="Transcribed_RNA"/>
</dbReference>
<protein>
    <submittedName>
        <fullName evidence="1">Uncharacterized protein</fullName>
    </submittedName>
</protein>
<name>A0A2P2L5B8_RHIMU</name>
<evidence type="ECO:0000313" key="1">
    <source>
        <dbReference type="EMBL" id="MBX13178.1"/>
    </source>
</evidence>
<proteinExistence type="predicted"/>
<sequence>MGNQVIWTCPSLTSHHMESALESIPDPHGKESALETSCSHHDHNHLDIYHDHHDGLHKLMQ</sequence>
<organism evidence="1">
    <name type="scientific">Rhizophora mucronata</name>
    <name type="common">Asiatic mangrove</name>
    <dbReference type="NCBI Taxonomy" id="61149"/>
    <lineage>
        <taxon>Eukaryota</taxon>
        <taxon>Viridiplantae</taxon>
        <taxon>Streptophyta</taxon>
        <taxon>Embryophyta</taxon>
        <taxon>Tracheophyta</taxon>
        <taxon>Spermatophyta</taxon>
        <taxon>Magnoliopsida</taxon>
        <taxon>eudicotyledons</taxon>
        <taxon>Gunneridae</taxon>
        <taxon>Pentapetalae</taxon>
        <taxon>rosids</taxon>
        <taxon>fabids</taxon>
        <taxon>Malpighiales</taxon>
        <taxon>Rhizophoraceae</taxon>
        <taxon>Rhizophora</taxon>
    </lineage>
</organism>